<comment type="caution">
    <text evidence="7">The sequence shown here is derived from an EMBL/GenBank/DDBJ whole genome shotgun (WGS) entry which is preliminary data.</text>
</comment>
<dbReference type="EC" id="1.14.13.-" evidence="5"/>
<feature type="binding site" evidence="5">
    <location>
        <position position="313"/>
    </location>
    <ligand>
        <name>FAD</name>
        <dbReference type="ChEBI" id="CHEBI:57692"/>
    </ligand>
</feature>
<comment type="subcellular location">
    <subcellularLocation>
        <location evidence="5">Cytoplasm</location>
    </subcellularLocation>
</comment>
<dbReference type="Gene3D" id="3.50.50.60">
    <property type="entry name" value="FAD/NAD(P)-binding domain"/>
    <property type="match status" value="1"/>
</dbReference>
<evidence type="ECO:0000259" key="6">
    <source>
        <dbReference type="Pfam" id="PF01494"/>
    </source>
</evidence>
<dbReference type="RefSeq" id="WP_074659286.1">
    <property type="nucleotide sequence ID" value="NZ_MUGV01000007.1"/>
</dbReference>
<feature type="binding site" evidence="5">
    <location>
        <position position="57"/>
    </location>
    <ligand>
        <name>FAD</name>
        <dbReference type="ChEBI" id="CHEBI:57692"/>
    </ligand>
</feature>
<organism evidence="7 8">
    <name type="scientific">Flavobacterium frigidimaris</name>
    <dbReference type="NCBI Taxonomy" id="262320"/>
    <lineage>
        <taxon>Bacteria</taxon>
        <taxon>Pseudomonadati</taxon>
        <taxon>Bacteroidota</taxon>
        <taxon>Flavobacteriia</taxon>
        <taxon>Flavobacteriales</taxon>
        <taxon>Flavobacteriaceae</taxon>
        <taxon>Flavobacterium</taxon>
    </lineage>
</organism>
<comment type="cofactor">
    <cofactor evidence="5">
        <name>FAD</name>
        <dbReference type="ChEBI" id="CHEBI:57692"/>
    </cofactor>
</comment>
<keyword evidence="5" id="KW-0521">NADP</keyword>
<evidence type="ECO:0000256" key="4">
    <source>
        <dbReference type="ARBA" id="ARBA00023033"/>
    </source>
</evidence>
<dbReference type="PANTHER" id="PTHR46972:SF1">
    <property type="entry name" value="FAD DEPENDENT OXIDOREDUCTASE DOMAIN-CONTAINING PROTEIN"/>
    <property type="match status" value="1"/>
</dbReference>
<feature type="domain" description="FAD-binding" evidence="6">
    <location>
        <begin position="14"/>
        <end position="180"/>
    </location>
</feature>
<evidence type="ECO:0000256" key="3">
    <source>
        <dbReference type="ARBA" id="ARBA00023002"/>
    </source>
</evidence>
<keyword evidence="1 5" id="KW-0285">Flavoprotein</keyword>
<dbReference type="PANTHER" id="PTHR46972">
    <property type="entry name" value="MONOOXYGENASE ASQM-RELATED"/>
    <property type="match status" value="1"/>
</dbReference>
<keyword evidence="2 5" id="KW-0274">FAD</keyword>
<keyword evidence="5" id="KW-0963">Cytoplasm</keyword>
<comment type="catalytic activity">
    <reaction evidence="5">
        <text>a tetracycline + NADPH + O2 + H(+) = an 11a-hydroxytetracycline + NADP(+) + H2O</text>
        <dbReference type="Rhea" id="RHEA:61444"/>
        <dbReference type="ChEBI" id="CHEBI:15377"/>
        <dbReference type="ChEBI" id="CHEBI:15378"/>
        <dbReference type="ChEBI" id="CHEBI:15379"/>
        <dbReference type="ChEBI" id="CHEBI:57783"/>
        <dbReference type="ChEBI" id="CHEBI:58349"/>
        <dbReference type="ChEBI" id="CHEBI:144644"/>
        <dbReference type="ChEBI" id="CHEBI:144645"/>
    </reaction>
</comment>
<gene>
    <name evidence="7" type="ORF">B0A65_03320</name>
</gene>
<comment type="function">
    <text evidence="5">An FAD-requiring monooxygenase active on some tetracycline antibiotic derivatives, which leads to their inactivation. Hydroxylates carbon 11a of tetracycline and some analogs.</text>
</comment>
<dbReference type="InterPro" id="IPR043683">
    <property type="entry name" value="TetX_monooxygenase"/>
</dbReference>
<dbReference type="SUPFAM" id="SSF51905">
    <property type="entry name" value="FAD/NAD(P)-binding domain"/>
    <property type="match status" value="1"/>
</dbReference>
<keyword evidence="5" id="KW-0547">Nucleotide-binding</keyword>
<dbReference type="EMBL" id="MUGV01000007">
    <property type="protein sequence ID" value="OXA81297.1"/>
    <property type="molecule type" value="Genomic_DNA"/>
</dbReference>
<feature type="binding site" evidence="5">
    <location>
        <position position="120"/>
    </location>
    <ligand>
        <name>FAD</name>
        <dbReference type="ChEBI" id="CHEBI:57692"/>
    </ligand>
</feature>
<dbReference type="InterPro" id="IPR036188">
    <property type="entry name" value="FAD/NAD-bd_sf"/>
</dbReference>
<dbReference type="InterPro" id="IPR002938">
    <property type="entry name" value="FAD-bd"/>
</dbReference>
<keyword evidence="8" id="KW-1185">Reference proteome</keyword>
<sequence>METKNKINLLQNKKIAIIGGGPGGLTLARLLQRRGLEVKVYERDENRNVRLQGATLDLHFESGLKALESAGLMEVFKENYRPDNDRYRIVDKNGVLFIDDHDKESTGAFGDEAFRPEIDRGPLRDILLDSLQPDTVVWDSHIVSLENKDDQWEIIFKNGKTAKADLVIGADGANSKIRPVVTPIKPVYSGVIYLVSNILEAEKNTPKLYEFVKGGKILAMDDSKTLFLSEKGDGSLDVYIGFKASDKWALESGIDLKNVKEVADWFKKEFIGWDNSWLELFEPEETEFVDRPLYGMPLDQSWETQNNITLLGDAAHLLPPNGEGVNSAMLDALILSENLTSGEFKELKSALVDYEKQMFARFAEEGKETGVMMEQMYSPDGLKIMIELFNELPN</sequence>
<dbReference type="HAMAP" id="MF_00845">
    <property type="entry name" value="TetX_monooxygenase"/>
    <property type="match status" value="1"/>
</dbReference>
<protein>
    <recommendedName>
        <fullName evidence="5">Flavin-dependent monooxygenase</fullName>
    </recommendedName>
    <alternativeName>
        <fullName evidence="5">TetX monooxygenase</fullName>
        <shortName evidence="5">TetX</shortName>
        <ecNumber evidence="5">1.14.13.-</ecNumber>
    </alternativeName>
</protein>
<comment type="subunit">
    <text evidence="5">Monomer.</text>
</comment>
<feature type="binding site" evidence="5">
    <location>
        <position position="50"/>
    </location>
    <ligand>
        <name>NADPH</name>
        <dbReference type="ChEBI" id="CHEBI:57783"/>
    </ligand>
</feature>
<evidence type="ECO:0000256" key="1">
    <source>
        <dbReference type="ARBA" id="ARBA00022630"/>
    </source>
</evidence>
<evidence type="ECO:0000313" key="7">
    <source>
        <dbReference type="EMBL" id="OXA81297.1"/>
    </source>
</evidence>
<proteinExistence type="inferred from homology"/>
<keyword evidence="4 5" id="KW-0503">Monooxygenase</keyword>
<keyword evidence="3 5" id="KW-0560">Oxidoreductase</keyword>
<reference evidence="7 8" key="1">
    <citation type="submission" date="2016-11" db="EMBL/GenBank/DDBJ databases">
        <title>Whole genomes of Flavobacteriaceae.</title>
        <authorList>
            <person name="Stine C."/>
            <person name="Li C."/>
            <person name="Tadesse D."/>
        </authorList>
    </citation>
    <scope>NUCLEOTIDE SEQUENCE [LARGE SCALE GENOMIC DNA]</scope>
    <source>
        <strain evidence="7 8">DSM 15937</strain>
    </source>
</reference>
<name>A0ABX4BU24_FLAFR</name>
<dbReference type="Pfam" id="PF01494">
    <property type="entry name" value="FAD_binding_3"/>
    <property type="match status" value="1"/>
</dbReference>
<comment type="domain">
    <text evidence="5">Consists of an N-terminal FAD-binding domain with a Rossman fold and a C-terminal substrate-binding domain.</text>
</comment>
<dbReference type="PRINTS" id="PR00420">
    <property type="entry name" value="RNGMNOXGNASE"/>
</dbReference>
<evidence type="ECO:0000256" key="2">
    <source>
        <dbReference type="ARBA" id="ARBA00022827"/>
    </source>
</evidence>
<evidence type="ECO:0000313" key="8">
    <source>
        <dbReference type="Proteomes" id="UP000198382"/>
    </source>
</evidence>
<comment type="similarity">
    <text evidence="5">Belongs to the aromatic-ring hydroxylase family. TetX subfamily.</text>
</comment>
<dbReference type="Proteomes" id="UP000198382">
    <property type="component" value="Unassembled WGS sequence"/>
</dbReference>
<evidence type="ECO:0000256" key="5">
    <source>
        <dbReference type="HAMAP-Rule" id="MF_00845"/>
    </source>
</evidence>
<accession>A0ABX4BU24</accession>